<keyword evidence="9" id="KW-1185">Reference proteome</keyword>
<feature type="region of interest" description="Disordered" evidence="5">
    <location>
        <begin position="1"/>
        <end position="27"/>
    </location>
</feature>
<evidence type="ECO:0000259" key="7">
    <source>
        <dbReference type="PROSITE" id="PS50977"/>
    </source>
</evidence>
<dbReference type="PANTHER" id="PTHR30055:SF181">
    <property type="entry name" value="BLR6905 PROTEIN"/>
    <property type="match status" value="1"/>
</dbReference>
<feature type="transmembrane region" description="Helical" evidence="6">
    <location>
        <begin position="178"/>
        <end position="199"/>
    </location>
</feature>
<evidence type="ECO:0000313" key="8">
    <source>
        <dbReference type="EMBL" id="WXA90375.1"/>
    </source>
</evidence>
<dbReference type="RefSeq" id="WP_394840987.1">
    <property type="nucleotide sequence ID" value="NZ_CP089982.1"/>
</dbReference>
<dbReference type="EMBL" id="CP089982">
    <property type="protein sequence ID" value="WXA90375.1"/>
    <property type="molecule type" value="Genomic_DNA"/>
</dbReference>
<evidence type="ECO:0000256" key="1">
    <source>
        <dbReference type="ARBA" id="ARBA00023015"/>
    </source>
</evidence>
<evidence type="ECO:0000256" key="3">
    <source>
        <dbReference type="ARBA" id="ARBA00023163"/>
    </source>
</evidence>
<dbReference type="SUPFAM" id="SSF46689">
    <property type="entry name" value="Homeodomain-like"/>
    <property type="match status" value="1"/>
</dbReference>
<keyword evidence="3" id="KW-0804">Transcription</keyword>
<dbReference type="PANTHER" id="PTHR30055">
    <property type="entry name" value="HTH-TYPE TRANSCRIPTIONAL REGULATOR RUTR"/>
    <property type="match status" value="1"/>
</dbReference>
<name>A0ABZ2JV92_9BACT</name>
<gene>
    <name evidence="8" type="ORF">LZC95_28415</name>
</gene>
<organism evidence="8 9">
    <name type="scientific">Pendulispora brunnea</name>
    <dbReference type="NCBI Taxonomy" id="2905690"/>
    <lineage>
        <taxon>Bacteria</taxon>
        <taxon>Pseudomonadati</taxon>
        <taxon>Myxococcota</taxon>
        <taxon>Myxococcia</taxon>
        <taxon>Myxococcales</taxon>
        <taxon>Sorangiineae</taxon>
        <taxon>Pendulisporaceae</taxon>
        <taxon>Pendulispora</taxon>
    </lineage>
</organism>
<feature type="compositionally biased region" description="Basic residues" evidence="5">
    <location>
        <begin position="1"/>
        <end position="12"/>
    </location>
</feature>
<evidence type="ECO:0000256" key="2">
    <source>
        <dbReference type="ARBA" id="ARBA00023125"/>
    </source>
</evidence>
<evidence type="ECO:0000256" key="4">
    <source>
        <dbReference type="PROSITE-ProRule" id="PRU00335"/>
    </source>
</evidence>
<dbReference type="InterPro" id="IPR009057">
    <property type="entry name" value="Homeodomain-like_sf"/>
</dbReference>
<keyword evidence="2 4" id="KW-0238">DNA-binding</keyword>
<sequence length="234" mass="26173">MTSTASRRRPARAPHPSRSPRAPQLPQAPAELTGAALTREKLLQAAHELLFEHGGTEPSVSQICERAGVQVAMVSYCFGGKAQLFEALVERAVQGIVGELERLAAQGLEPEQMLRVHVRAMVKNFVRFPYVRQLFERSHSRDRRVVRAATLFAEPALAFYRDLFARGARLRKFRKVDATLFFFSLLGMCEFLFTARALFPTTGEAFDDALVERFSEHTVELILQGVTRGSDPGK</sequence>
<dbReference type="InterPro" id="IPR001647">
    <property type="entry name" value="HTH_TetR"/>
</dbReference>
<dbReference type="InterPro" id="IPR036271">
    <property type="entry name" value="Tet_transcr_reg_TetR-rel_C_sf"/>
</dbReference>
<keyword evidence="1" id="KW-0805">Transcription regulation</keyword>
<proteinExistence type="predicted"/>
<feature type="DNA-binding region" description="H-T-H motif" evidence="4">
    <location>
        <begin position="59"/>
        <end position="78"/>
    </location>
</feature>
<keyword evidence="6" id="KW-0472">Membrane</keyword>
<dbReference type="InterPro" id="IPR011075">
    <property type="entry name" value="TetR_C"/>
</dbReference>
<evidence type="ECO:0000256" key="5">
    <source>
        <dbReference type="SAM" id="MobiDB-lite"/>
    </source>
</evidence>
<evidence type="ECO:0000256" key="6">
    <source>
        <dbReference type="SAM" id="Phobius"/>
    </source>
</evidence>
<keyword evidence="6" id="KW-1133">Transmembrane helix</keyword>
<dbReference type="Proteomes" id="UP001379533">
    <property type="component" value="Chromosome"/>
</dbReference>
<evidence type="ECO:0000313" key="9">
    <source>
        <dbReference type="Proteomes" id="UP001379533"/>
    </source>
</evidence>
<keyword evidence="6" id="KW-0812">Transmembrane</keyword>
<protein>
    <submittedName>
        <fullName evidence="8">TetR family transcriptional regulator</fullName>
    </submittedName>
</protein>
<reference evidence="8 9" key="1">
    <citation type="submission" date="2021-12" db="EMBL/GenBank/DDBJ databases">
        <title>Discovery of the Pendulisporaceae a myxobacterial family with distinct sporulation behavior and unique specialized metabolism.</title>
        <authorList>
            <person name="Garcia R."/>
            <person name="Popoff A."/>
            <person name="Bader C.D."/>
            <person name="Loehr J."/>
            <person name="Walesch S."/>
            <person name="Walt C."/>
            <person name="Boldt J."/>
            <person name="Bunk B."/>
            <person name="Haeckl F.J.F.P.J."/>
            <person name="Gunesch A.P."/>
            <person name="Birkelbach J."/>
            <person name="Nuebel U."/>
            <person name="Pietschmann T."/>
            <person name="Bach T."/>
            <person name="Mueller R."/>
        </authorList>
    </citation>
    <scope>NUCLEOTIDE SEQUENCE [LARGE SCALE GENOMIC DNA]</scope>
    <source>
        <strain evidence="8 9">MSr12523</strain>
    </source>
</reference>
<feature type="domain" description="HTH tetR-type" evidence="7">
    <location>
        <begin position="36"/>
        <end position="96"/>
    </location>
</feature>
<dbReference type="SUPFAM" id="SSF48498">
    <property type="entry name" value="Tetracyclin repressor-like, C-terminal domain"/>
    <property type="match status" value="1"/>
</dbReference>
<dbReference type="PROSITE" id="PS50977">
    <property type="entry name" value="HTH_TETR_2"/>
    <property type="match status" value="1"/>
</dbReference>
<dbReference type="Gene3D" id="1.10.357.10">
    <property type="entry name" value="Tetracycline Repressor, domain 2"/>
    <property type="match status" value="1"/>
</dbReference>
<dbReference type="Pfam" id="PF00440">
    <property type="entry name" value="TetR_N"/>
    <property type="match status" value="1"/>
</dbReference>
<dbReference type="InterPro" id="IPR050109">
    <property type="entry name" value="HTH-type_TetR-like_transc_reg"/>
</dbReference>
<accession>A0ABZ2JV92</accession>
<dbReference type="Pfam" id="PF14514">
    <property type="entry name" value="TetR_C_9"/>
    <property type="match status" value="1"/>
</dbReference>